<dbReference type="Proteomes" id="UP000827872">
    <property type="component" value="Linkage Group LG02"/>
</dbReference>
<comment type="caution">
    <text evidence="1">The sequence shown here is derived from an EMBL/GenBank/DDBJ whole genome shotgun (WGS) entry which is preliminary data.</text>
</comment>
<sequence>MASAELFDYETSPGFESGPREVLTIGTRKLLYQKTKDVLHDDLCSHKTNRNIVLWFETIQVDPAKVDLEAPPVHERTYTMKEIISMKENEESQFCFWSSSFNI</sequence>
<reference evidence="1" key="1">
    <citation type="submission" date="2021-08" db="EMBL/GenBank/DDBJ databases">
        <title>The first chromosome-level gecko genome reveals the dynamic sex chromosomes of Neotropical dwarf geckos (Sphaerodactylidae: Sphaerodactylus).</title>
        <authorList>
            <person name="Pinto B.J."/>
            <person name="Keating S.E."/>
            <person name="Gamble T."/>
        </authorList>
    </citation>
    <scope>NUCLEOTIDE SEQUENCE</scope>
    <source>
        <strain evidence="1">TG3544</strain>
    </source>
</reference>
<keyword evidence="2" id="KW-1185">Reference proteome</keyword>
<evidence type="ECO:0000313" key="2">
    <source>
        <dbReference type="Proteomes" id="UP000827872"/>
    </source>
</evidence>
<proteinExistence type="predicted"/>
<gene>
    <name evidence="1" type="ORF">K3G42_029235</name>
</gene>
<accession>A0ACB8G427</accession>
<protein>
    <submittedName>
        <fullName evidence="1">Uncharacterized protein</fullName>
    </submittedName>
</protein>
<evidence type="ECO:0000313" key="1">
    <source>
        <dbReference type="EMBL" id="KAH8014448.1"/>
    </source>
</evidence>
<organism evidence="1 2">
    <name type="scientific">Sphaerodactylus townsendi</name>
    <dbReference type="NCBI Taxonomy" id="933632"/>
    <lineage>
        <taxon>Eukaryota</taxon>
        <taxon>Metazoa</taxon>
        <taxon>Chordata</taxon>
        <taxon>Craniata</taxon>
        <taxon>Vertebrata</taxon>
        <taxon>Euteleostomi</taxon>
        <taxon>Lepidosauria</taxon>
        <taxon>Squamata</taxon>
        <taxon>Bifurcata</taxon>
        <taxon>Gekkota</taxon>
        <taxon>Sphaerodactylidae</taxon>
        <taxon>Sphaerodactylus</taxon>
    </lineage>
</organism>
<name>A0ACB8G427_9SAUR</name>
<dbReference type="EMBL" id="CM037615">
    <property type="protein sequence ID" value="KAH8014448.1"/>
    <property type="molecule type" value="Genomic_DNA"/>
</dbReference>